<dbReference type="AlphaFoldDB" id="A0A1I2TL95"/>
<evidence type="ECO:0000313" key="2">
    <source>
        <dbReference type="Proteomes" id="UP000199337"/>
    </source>
</evidence>
<proteinExistence type="predicted"/>
<reference evidence="2" key="1">
    <citation type="submission" date="2016-10" db="EMBL/GenBank/DDBJ databases">
        <authorList>
            <person name="Varghese N."/>
            <person name="Submissions S."/>
        </authorList>
    </citation>
    <scope>NUCLEOTIDE SEQUENCE [LARGE SCALE GENOMIC DNA]</scope>
    <source>
        <strain evidence="2">DSM 17038</strain>
    </source>
</reference>
<dbReference type="Proteomes" id="UP000199337">
    <property type="component" value="Unassembled WGS sequence"/>
</dbReference>
<keyword evidence="2" id="KW-1185">Reference proteome</keyword>
<dbReference type="STRING" id="341036.SAMN05660649_02320"/>
<dbReference type="RefSeq" id="WP_092471519.1">
    <property type="nucleotide sequence ID" value="NZ_FOOX01000007.1"/>
</dbReference>
<organism evidence="1 2">
    <name type="scientific">Desulfotruncus arcticus DSM 17038</name>
    <dbReference type="NCBI Taxonomy" id="1121424"/>
    <lineage>
        <taxon>Bacteria</taxon>
        <taxon>Bacillati</taxon>
        <taxon>Bacillota</taxon>
        <taxon>Clostridia</taxon>
        <taxon>Eubacteriales</taxon>
        <taxon>Desulfallaceae</taxon>
        <taxon>Desulfotruncus</taxon>
    </lineage>
</organism>
<protein>
    <submittedName>
        <fullName evidence="1">Uncharacterized protein</fullName>
    </submittedName>
</protein>
<accession>A0A1I2TL95</accession>
<name>A0A1I2TL95_9FIRM</name>
<gene>
    <name evidence="1" type="ORF">SAMN05660649_02320</name>
</gene>
<evidence type="ECO:0000313" key="1">
    <source>
        <dbReference type="EMBL" id="SFG65650.1"/>
    </source>
</evidence>
<sequence length="103" mass="11816">MPFEVYRPRSSRENVVALTKHHIRIGGKLVDKLGGNRVEVAFDREKNRLRIKGVEDGGMMLNKNKIGARGIFRYFDIDNKKGSYAAEYNEKENAVFVDLNQSK</sequence>
<dbReference type="EMBL" id="FOOX01000007">
    <property type="protein sequence ID" value="SFG65650.1"/>
    <property type="molecule type" value="Genomic_DNA"/>
</dbReference>
<dbReference type="OrthoDB" id="1808270at2"/>